<evidence type="ECO:0000259" key="2">
    <source>
        <dbReference type="Pfam" id="PF07510"/>
    </source>
</evidence>
<gene>
    <name evidence="3" type="ORF">JKG61_08075</name>
</gene>
<dbReference type="Pfam" id="PF03235">
    <property type="entry name" value="GmrSD_N"/>
    <property type="match status" value="1"/>
</dbReference>
<evidence type="ECO:0000259" key="1">
    <source>
        <dbReference type="Pfam" id="PF03235"/>
    </source>
</evidence>
<comment type="caution">
    <text evidence="3">The sequence shown here is derived from an EMBL/GenBank/DDBJ whole genome shotgun (WGS) entry which is preliminary data.</text>
</comment>
<reference evidence="3 4" key="1">
    <citation type="submission" date="2021-01" db="EMBL/GenBank/DDBJ databases">
        <title>C459-1 draft genome sequence.</title>
        <authorList>
            <person name="Zhang X.-F."/>
        </authorList>
    </citation>
    <scope>NUCLEOTIDE SEQUENCE [LARGE SCALE GENOMIC DNA]</scope>
    <source>
        <strain evidence="4">C459-1</strain>
    </source>
</reference>
<feature type="domain" description="GmrSD restriction endonucleases N-terminal" evidence="1">
    <location>
        <begin position="14"/>
        <end position="201"/>
    </location>
</feature>
<dbReference type="PANTHER" id="PTHR35149">
    <property type="entry name" value="SLL5132 PROTEIN"/>
    <property type="match status" value="1"/>
</dbReference>
<dbReference type="EMBL" id="JAERTY010000004">
    <property type="protein sequence ID" value="MBL1408702.1"/>
    <property type="molecule type" value="Genomic_DNA"/>
</dbReference>
<dbReference type="InterPro" id="IPR011089">
    <property type="entry name" value="GmrSD_C"/>
</dbReference>
<protein>
    <submittedName>
        <fullName evidence="3">DUF262 domain-containing protein</fullName>
    </submittedName>
</protein>
<dbReference type="InterPro" id="IPR004919">
    <property type="entry name" value="GmrSD_N"/>
</dbReference>
<dbReference type="Pfam" id="PF07510">
    <property type="entry name" value="GmrSD_C"/>
    <property type="match status" value="1"/>
</dbReference>
<proteinExistence type="predicted"/>
<evidence type="ECO:0000313" key="3">
    <source>
        <dbReference type="EMBL" id="MBL1408702.1"/>
    </source>
</evidence>
<sequence>MSNASFKSIGDYFFTQKKQFVIPNYQRGFKWAVKKKGDLSAVEKLCVDLIKAQRDKNYFLQGVTVCEEDNRIILIDGQQRTTTLYLILWFLDISLFNKIDLCYDIREKSKEFISNLKDSNFDYHSFDPADQNQDVFYFKKAIGQIENTLSGVDKQFFLNFLLQKVNILYIVIDADKATKTFTMMNGAKAIMLPEELIKAEILRQISLSNPVSIAKDLNNNQDNITKEWEVVSKRSRHAREWDRWLYWWNREDVQDFFSTTKPLGFLLQFYFFKYNPRNIDVSFNNFKKLLNEKTATDIFKELRHLQKSFEDVLKEPKAHNYLKLALLCSEGGTTDTFDIINFFFLKKSNTEELSEYAKWRLVGATHKEIIKEGQLKEGEHAKEDKARLALRYLSNEFVYGNYNSLALRQFLRLNVEEDNKLFGNKGRKFDFSIYGDKSLEHIHPKSKAYYSKVSIDETSELISYFDGNNNFLDIEPTGAGWLNRDSLEQCSEHSIGNLVLLDKNENSKFSDKPFIEKKDIYFNVNESFKSRNLLHSIAVFSKSDWTKKDIEENQINFLRRFKKDYGISE</sequence>
<evidence type="ECO:0000313" key="4">
    <source>
        <dbReference type="Proteomes" id="UP000625283"/>
    </source>
</evidence>
<keyword evidence="4" id="KW-1185">Reference proteome</keyword>
<organism evidence="3 4">
    <name type="scientific">Sphingobacterium faecale</name>
    <dbReference type="NCBI Taxonomy" id="2803775"/>
    <lineage>
        <taxon>Bacteria</taxon>
        <taxon>Pseudomonadati</taxon>
        <taxon>Bacteroidota</taxon>
        <taxon>Sphingobacteriia</taxon>
        <taxon>Sphingobacteriales</taxon>
        <taxon>Sphingobacteriaceae</taxon>
        <taxon>Sphingobacterium</taxon>
    </lineage>
</organism>
<dbReference type="PANTHER" id="PTHR35149:SF1">
    <property type="entry name" value="DUF5655 DOMAIN-CONTAINING PROTEIN"/>
    <property type="match status" value="1"/>
</dbReference>
<feature type="domain" description="GmrSD restriction endonucleases C-terminal" evidence="2">
    <location>
        <begin position="396"/>
        <end position="558"/>
    </location>
</feature>
<dbReference type="RefSeq" id="WP_202102471.1">
    <property type="nucleotide sequence ID" value="NZ_JAERTY010000004.1"/>
</dbReference>
<dbReference type="Proteomes" id="UP000625283">
    <property type="component" value="Unassembled WGS sequence"/>
</dbReference>
<name>A0ABS1R1X2_9SPHI</name>
<accession>A0ABS1R1X2</accession>